<dbReference type="RefSeq" id="WP_369245666.1">
    <property type="nucleotide sequence ID" value="NZ_CP163443.1"/>
</dbReference>
<dbReference type="EMBL" id="CP163443">
    <property type="protein sequence ID" value="XDQ52382.1"/>
    <property type="molecule type" value="Genomic_DNA"/>
</dbReference>
<dbReference type="InterPro" id="IPR007278">
    <property type="entry name" value="DUF397"/>
</dbReference>
<organism evidence="3">
    <name type="scientific">Streptomyces sp. R41</name>
    <dbReference type="NCBI Taxonomy" id="3238632"/>
    <lineage>
        <taxon>Bacteria</taxon>
        <taxon>Bacillati</taxon>
        <taxon>Actinomycetota</taxon>
        <taxon>Actinomycetes</taxon>
        <taxon>Kitasatosporales</taxon>
        <taxon>Streptomycetaceae</taxon>
        <taxon>Streptomyces</taxon>
    </lineage>
</organism>
<dbReference type="AlphaFoldDB" id="A0AB39RB57"/>
<evidence type="ECO:0000259" key="2">
    <source>
        <dbReference type="Pfam" id="PF04149"/>
    </source>
</evidence>
<feature type="region of interest" description="Disordered" evidence="1">
    <location>
        <begin position="1"/>
        <end position="42"/>
    </location>
</feature>
<gene>
    <name evidence="3" type="ORF">AB5J53_12305</name>
</gene>
<protein>
    <submittedName>
        <fullName evidence="3">DUF397 domain-containing protein</fullName>
    </submittedName>
</protein>
<sequence length="107" mass="11684">MAALWADQDHGAIVHRHGRETTDTRRGTPALGQQEVGVSNENSFGRTWRKSSFSGADYECVEVAFVEDGVIVRDSQHPSGPYVVLSAERWRTFLTAFAGSGGGEKDD</sequence>
<evidence type="ECO:0000256" key="1">
    <source>
        <dbReference type="SAM" id="MobiDB-lite"/>
    </source>
</evidence>
<reference evidence="3" key="1">
    <citation type="submission" date="2024-07" db="EMBL/GenBank/DDBJ databases">
        <authorList>
            <person name="Yu S.T."/>
        </authorList>
    </citation>
    <scope>NUCLEOTIDE SEQUENCE</scope>
    <source>
        <strain evidence="3">R41</strain>
    </source>
</reference>
<name>A0AB39RB57_9ACTN</name>
<proteinExistence type="predicted"/>
<evidence type="ECO:0000313" key="3">
    <source>
        <dbReference type="EMBL" id="XDQ52382.1"/>
    </source>
</evidence>
<dbReference type="Pfam" id="PF04149">
    <property type="entry name" value="DUF397"/>
    <property type="match status" value="1"/>
</dbReference>
<feature type="domain" description="DUF397" evidence="2">
    <location>
        <begin position="47"/>
        <end position="96"/>
    </location>
</feature>
<accession>A0AB39RB57</accession>